<dbReference type="Pfam" id="PF05022">
    <property type="entry name" value="SRP40_C"/>
    <property type="match status" value="1"/>
</dbReference>
<dbReference type="Proteomes" id="UP000029725">
    <property type="component" value="Unassembled WGS sequence"/>
</dbReference>
<dbReference type="VEuPathDB" id="MicrosporidiaDB:DI09_102p20"/>
<accession>A0A098VVS1</accession>
<feature type="domain" description="Srp40 C-terminal" evidence="2">
    <location>
        <begin position="176"/>
        <end position="245"/>
    </location>
</feature>
<reference evidence="3 4" key="1">
    <citation type="submission" date="2014-04" db="EMBL/GenBank/DDBJ databases">
        <title>A new species of microsporidia sheds light on the evolution of extreme parasitism.</title>
        <authorList>
            <person name="Haag K.L."/>
            <person name="James T.Y."/>
            <person name="Larsson R."/>
            <person name="Schaer T.M."/>
            <person name="Refardt D."/>
            <person name="Pombert J.-F."/>
            <person name="Ebert D."/>
        </authorList>
    </citation>
    <scope>NUCLEOTIDE SEQUENCE [LARGE SCALE GENOMIC DNA]</scope>
    <source>
        <strain evidence="3 4">UGP3</strain>
        <tissue evidence="3">Spores</tissue>
    </source>
</reference>
<dbReference type="RefSeq" id="XP_013239654.1">
    <property type="nucleotide sequence ID" value="XM_013384200.1"/>
</dbReference>
<name>A0A098VVS1_9MICR</name>
<evidence type="ECO:0000313" key="4">
    <source>
        <dbReference type="Proteomes" id="UP000029725"/>
    </source>
</evidence>
<feature type="compositionally biased region" description="Basic and acidic residues" evidence="1">
    <location>
        <begin position="33"/>
        <end position="58"/>
    </location>
</feature>
<feature type="compositionally biased region" description="Polar residues" evidence="1">
    <location>
        <begin position="1"/>
        <end position="12"/>
    </location>
</feature>
<gene>
    <name evidence="3" type="ORF">DI09_102p20</name>
</gene>
<dbReference type="GeneID" id="25257890"/>
<dbReference type="InterPro" id="IPR007718">
    <property type="entry name" value="Srp40_C"/>
</dbReference>
<dbReference type="GO" id="GO:0005730">
    <property type="term" value="C:nucleolus"/>
    <property type="evidence" value="ECO:0007669"/>
    <property type="project" value="InterPro"/>
</dbReference>
<dbReference type="AlphaFoldDB" id="A0A098VVS1"/>
<comment type="caution">
    <text evidence="3">The sequence shown here is derived from an EMBL/GenBank/DDBJ whole genome shotgun (WGS) entry which is preliminary data.</text>
</comment>
<feature type="compositionally biased region" description="Basic and acidic residues" evidence="1">
    <location>
        <begin position="65"/>
        <end position="131"/>
    </location>
</feature>
<evidence type="ECO:0000259" key="2">
    <source>
        <dbReference type="Pfam" id="PF05022"/>
    </source>
</evidence>
<evidence type="ECO:0000256" key="1">
    <source>
        <dbReference type="SAM" id="MobiDB-lite"/>
    </source>
</evidence>
<proteinExistence type="predicted"/>
<organism evidence="3 4">
    <name type="scientific">Mitosporidium daphniae</name>
    <dbReference type="NCBI Taxonomy" id="1485682"/>
    <lineage>
        <taxon>Eukaryota</taxon>
        <taxon>Fungi</taxon>
        <taxon>Fungi incertae sedis</taxon>
        <taxon>Microsporidia</taxon>
        <taxon>Mitosporidium</taxon>
    </lineage>
</organism>
<dbReference type="InterPro" id="IPR039191">
    <property type="entry name" value="Nopp140-like"/>
</dbReference>
<dbReference type="PANTHER" id="PTHR23216:SF1">
    <property type="entry name" value="NUCLEOLAR AND COILED-BODY PHOSPHOPROTEIN 1"/>
    <property type="match status" value="1"/>
</dbReference>
<dbReference type="OrthoDB" id="5599646at2759"/>
<dbReference type="EMBL" id="JMKJ01000003">
    <property type="protein sequence ID" value="KGG53218.1"/>
    <property type="molecule type" value="Genomic_DNA"/>
</dbReference>
<keyword evidence="4" id="KW-1185">Reference proteome</keyword>
<feature type="region of interest" description="Disordered" evidence="1">
    <location>
        <begin position="1"/>
        <end position="146"/>
    </location>
</feature>
<protein>
    <recommendedName>
        <fullName evidence="2">Srp40 C-terminal domain-containing protein</fullName>
    </recommendedName>
</protein>
<dbReference type="PANTHER" id="PTHR23216">
    <property type="entry name" value="NUCLEOLAR AND COILED-BODY PHOSPHOPROTEIN 1"/>
    <property type="match status" value="1"/>
</dbReference>
<evidence type="ECO:0000313" key="3">
    <source>
        <dbReference type="EMBL" id="KGG53218.1"/>
    </source>
</evidence>
<dbReference type="HOGENOM" id="CLU_1129289_0_0_1"/>
<sequence>MTSTKAVKSATQDVKVPKRSSKKEKTSQITQKDGNKVPKVDKLLKDSVMDVKSKDKKLDKKLKSHNQDTKPKEAKKTKIHIDEISKESKEDKSSKGSKKDNLLNEAKENKSSKESKENKLSKESKENKLSKETNPQKIQKMEKKAEIRKRVITSREELHAHVSEDYFSPLKTTGAPFRRVDPNLINSDDVKTFSQYKDPTTSYGDKAFSDLGATRGRDFRYEKNKKKKGSYRGGFIDTGVHSIRFG</sequence>